<feature type="non-terminal residue" evidence="2">
    <location>
        <position position="1"/>
    </location>
</feature>
<gene>
    <name evidence="2" type="ORF">H5410_003381</name>
</gene>
<dbReference type="EMBL" id="JACXVP010000001">
    <property type="protein sequence ID" value="KAG5631664.1"/>
    <property type="molecule type" value="Genomic_DNA"/>
</dbReference>
<protein>
    <submittedName>
        <fullName evidence="2">Uncharacterized protein</fullName>
    </submittedName>
</protein>
<feature type="compositionally biased region" description="Polar residues" evidence="1">
    <location>
        <begin position="1"/>
        <end position="14"/>
    </location>
</feature>
<evidence type="ECO:0000256" key="1">
    <source>
        <dbReference type="SAM" id="MobiDB-lite"/>
    </source>
</evidence>
<organism evidence="2 3">
    <name type="scientific">Solanum commersonii</name>
    <name type="common">Commerson's wild potato</name>
    <name type="synonym">Commerson's nightshade</name>
    <dbReference type="NCBI Taxonomy" id="4109"/>
    <lineage>
        <taxon>Eukaryota</taxon>
        <taxon>Viridiplantae</taxon>
        <taxon>Streptophyta</taxon>
        <taxon>Embryophyta</taxon>
        <taxon>Tracheophyta</taxon>
        <taxon>Spermatophyta</taxon>
        <taxon>Magnoliopsida</taxon>
        <taxon>eudicotyledons</taxon>
        <taxon>Gunneridae</taxon>
        <taxon>Pentapetalae</taxon>
        <taxon>asterids</taxon>
        <taxon>lamiids</taxon>
        <taxon>Solanales</taxon>
        <taxon>Solanaceae</taxon>
        <taxon>Solanoideae</taxon>
        <taxon>Solaneae</taxon>
        <taxon>Solanum</taxon>
    </lineage>
</organism>
<reference evidence="2 3" key="1">
    <citation type="submission" date="2020-09" db="EMBL/GenBank/DDBJ databases">
        <title>De no assembly of potato wild relative species, Solanum commersonii.</title>
        <authorList>
            <person name="Cho K."/>
        </authorList>
    </citation>
    <scope>NUCLEOTIDE SEQUENCE [LARGE SCALE GENOMIC DNA]</scope>
    <source>
        <strain evidence="2">LZ3.2</strain>
        <tissue evidence="2">Leaf</tissue>
    </source>
</reference>
<sequence length="196" mass="22431">HGPTHGTWTSNLSSTRHRNLHGTSHEPWLRPLAVKWLVKVSHFEAALRELLPCLHGPHHIPWSTPMAVVVVVELRQCAPSMGKAWPLAWALPLCLGLASTRQRNLHGTSHEPWLRPLVRKWLMKVSHFEATLRELLSCLHGPHHNSLASTRQRNLHRTSHEPWLRPLAVKWLMKVSHCEATLRELPPCLHGSHHKL</sequence>
<comment type="caution">
    <text evidence="2">The sequence shown here is derived from an EMBL/GenBank/DDBJ whole genome shotgun (WGS) entry which is preliminary data.</text>
</comment>
<accession>A0A9J6B4V3</accession>
<proteinExistence type="predicted"/>
<dbReference type="AlphaFoldDB" id="A0A9J6B4V3"/>
<feature type="region of interest" description="Disordered" evidence="1">
    <location>
        <begin position="1"/>
        <end position="22"/>
    </location>
</feature>
<evidence type="ECO:0000313" key="3">
    <source>
        <dbReference type="Proteomes" id="UP000824120"/>
    </source>
</evidence>
<name>A0A9J6B4V3_SOLCO</name>
<keyword evidence="3" id="KW-1185">Reference proteome</keyword>
<evidence type="ECO:0000313" key="2">
    <source>
        <dbReference type="EMBL" id="KAG5631664.1"/>
    </source>
</evidence>
<feature type="non-terminal residue" evidence="2">
    <location>
        <position position="196"/>
    </location>
</feature>
<dbReference type="Proteomes" id="UP000824120">
    <property type="component" value="Chromosome 1"/>
</dbReference>